<accession>A0A2C9W336</accession>
<dbReference type="EMBL" id="CM004390">
    <property type="protein sequence ID" value="OAY53441.1"/>
    <property type="molecule type" value="Genomic_DNA"/>
</dbReference>
<sequence>MERNRRNTIFKVLILVPFFCPLLLKCLLVTHCCFSGNKNGCV</sequence>
<proteinExistence type="predicted"/>
<evidence type="ECO:0000313" key="1">
    <source>
        <dbReference type="EMBL" id="OAY53441.1"/>
    </source>
</evidence>
<protein>
    <submittedName>
        <fullName evidence="1">Uncharacterized protein</fullName>
    </submittedName>
</protein>
<name>A0A2C9W336_MANES</name>
<dbReference type="AlphaFoldDB" id="A0A2C9W336"/>
<reference evidence="1" key="1">
    <citation type="submission" date="2016-02" db="EMBL/GenBank/DDBJ databases">
        <title>WGS assembly of Manihot esculenta.</title>
        <authorList>
            <person name="Bredeson J.V."/>
            <person name="Prochnik S.E."/>
            <person name="Lyons J.B."/>
            <person name="Schmutz J."/>
            <person name="Grimwood J."/>
            <person name="Vrebalov J."/>
            <person name="Bart R.S."/>
            <person name="Amuge T."/>
            <person name="Ferguson M.E."/>
            <person name="Green R."/>
            <person name="Putnam N."/>
            <person name="Stites J."/>
            <person name="Rounsley S."/>
            <person name="Rokhsar D.S."/>
        </authorList>
    </citation>
    <scope>NUCLEOTIDE SEQUENCE [LARGE SCALE GENOMIC DNA]</scope>
    <source>
        <tissue evidence="1">Leaf</tissue>
    </source>
</reference>
<organism evidence="1">
    <name type="scientific">Manihot esculenta</name>
    <name type="common">Cassava</name>
    <name type="synonym">Jatropha manihot</name>
    <dbReference type="NCBI Taxonomy" id="3983"/>
    <lineage>
        <taxon>Eukaryota</taxon>
        <taxon>Viridiplantae</taxon>
        <taxon>Streptophyta</taxon>
        <taxon>Embryophyta</taxon>
        <taxon>Tracheophyta</taxon>
        <taxon>Spermatophyta</taxon>
        <taxon>Magnoliopsida</taxon>
        <taxon>eudicotyledons</taxon>
        <taxon>Gunneridae</taxon>
        <taxon>Pentapetalae</taxon>
        <taxon>rosids</taxon>
        <taxon>fabids</taxon>
        <taxon>Malpighiales</taxon>
        <taxon>Euphorbiaceae</taxon>
        <taxon>Crotonoideae</taxon>
        <taxon>Manihoteae</taxon>
        <taxon>Manihot</taxon>
    </lineage>
</organism>
<gene>
    <name evidence="1" type="ORF">MANES_04G163100</name>
</gene>